<feature type="non-terminal residue" evidence="1">
    <location>
        <position position="1"/>
    </location>
</feature>
<reference evidence="1" key="1">
    <citation type="submission" date="2021-06" db="EMBL/GenBank/DDBJ databases">
        <authorList>
            <person name="Kallberg Y."/>
            <person name="Tangrot J."/>
            <person name="Rosling A."/>
        </authorList>
    </citation>
    <scope>NUCLEOTIDE SEQUENCE</scope>
    <source>
        <strain evidence="1">CL356</strain>
    </source>
</reference>
<evidence type="ECO:0000313" key="2">
    <source>
        <dbReference type="Proteomes" id="UP000789525"/>
    </source>
</evidence>
<comment type="caution">
    <text evidence="1">The sequence shown here is derived from an EMBL/GenBank/DDBJ whole genome shotgun (WGS) entry which is preliminary data.</text>
</comment>
<accession>A0ACA9NW72</accession>
<protein>
    <submittedName>
        <fullName evidence="1">14735_t:CDS:1</fullName>
    </submittedName>
</protein>
<dbReference type="Proteomes" id="UP000789525">
    <property type="component" value="Unassembled WGS sequence"/>
</dbReference>
<dbReference type="EMBL" id="CAJVPT010024703">
    <property type="protein sequence ID" value="CAG8671654.1"/>
    <property type="molecule type" value="Genomic_DNA"/>
</dbReference>
<organism evidence="1 2">
    <name type="scientific">Acaulospora colombiana</name>
    <dbReference type="NCBI Taxonomy" id="27376"/>
    <lineage>
        <taxon>Eukaryota</taxon>
        <taxon>Fungi</taxon>
        <taxon>Fungi incertae sedis</taxon>
        <taxon>Mucoromycota</taxon>
        <taxon>Glomeromycotina</taxon>
        <taxon>Glomeromycetes</taxon>
        <taxon>Diversisporales</taxon>
        <taxon>Acaulosporaceae</taxon>
        <taxon>Acaulospora</taxon>
    </lineage>
</organism>
<keyword evidence="2" id="KW-1185">Reference proteome</keyword>
<name>A0ACA9NW72_9GLOM</name>
<feature type="non-terminal residue" evidence="1">
    <location>
        <position position="882"/>
    </location>
</feature>
<gene>
    <name evidence="1" type="ORF">ACOLOM_LOCUS8975</name>
</gene>
<sequence length="882" mass="100601">SRALNAFNFRILTVWATVHGHCHPQRIADVHPQLCYKCSTRKPDDPPSTRTNPLLALHIMAFLLKVLVTWAVASFVAFAAPTPTYPWEARHGLTADQYQTTFTDLVGQGYRLNYVSGYTVNNDPRYAAVWEKKESPEWTAKHGMTSDEYQTAYNNYGSEGYRLVLINGYTVGGEDRYVAIWDKSTSGEWVARHRMTASEYQTAFDNYYQQGYRLRHVSSYAIGTDPYYAAIWEKSDDTSEWVARHGLTSAQYQQEYDNYTSQGYRLVLVSGSGINDVDYYAAIWEKKEGPAWVARHGLTATEYQSASDNYTSQGYVPRVISGYTINYEDRYAAIWEQYSTPYSTSYSTPYSTPYTTGISKEEDRYTVCQNAITNLEAAIPEGKKALQIYEDHLGALLKALNSLSELDGIGKADMKTETLSQSLYSGLIEYVTAPVYEAKEVMDDRILKMQIIVRNLWDKVRELELELEGWKFSKNLSTKALRNLNANKEAVEEEMREVKEVFRPVRRIPYEAWVAIFTFVIEETISYQPSANRNWELRLPSISLAQVCRLWRKIIHNEPNLSNMAYVGPTKVWTHGEYNLVAEIGKRGKFPWKIMTNLHHYFRHSYYPDKRYKNTVLVNWLQTISPDPKILIRENTYQLFVDMKGDIPDVAGRISYFPLKNPSSIILSSSFPVNYGFRLHCLSSFSTIKSLTLLNDNPTALPGNTFSSLFPQLSILRIFVKTFPGDFQASTLLPPSLTELYLRHEEGEMLPLVNQNINLPKLKTLGITFPGAYLLNYLHGSSVNNLILYGPPNLQDLKFSFMDNTKNVYRRLHHVEFENWRQPATSDGSLGAVGALRQLAAETQALQTVKFLYSFLDGEALVSLISGPLDDPTSKILNGLEE</sequence>
<evidence type="ECO:0000313" key="1">
    <source>
        <dbReference type="EMBL" id="CAG8671654.1"/>
    </source>
</evidence>
<proteinExistence type="predicted"/>